<dbReference type="EMBL" id="JACHDD010000006">
    <property type="protein sequence ID" value="MBB5425737.1"/>
    <property type="molecule type" value="Genomic_DNA"/>
</dbReference>
<protein>
    <submittedName>
        <fullName evidence="3">Uncharacterized protein</fullName>
    </submittedName>
</protein>
<evidence type="ECO:0000256" key="2">
    <source>
        <dbReference type="SAM" id="MobiDB-lite"/>
    </source>
</evidence>
<evidence type="ECO:0000256" key="1">
    <source>
        <dbReference type="SAM" id="Coils"/>
    </source>
</evidence>
<accession>A0A7W8Q8G5</accession>
<evidence type="ECO:0000313" key="3">
    <source>
        <dbReference type="EMBL" id="MBB5425737.1"/>
    </source>
</evidence>
<name>A0A7W8Q8G5_PARAM</name>
<dbReference type="AlphaFoldDB" id="A0A7W8Q8G5"/>
<sequence>MPQQSIELKEGFTMIRWLANWASQHAPTPEKQAERALNNLRMELFQAEQLVLDAQLRADYYRARLTFLEEVTRKGIEQVSDERKAPLEPPQPLRPGLKLTAAQ</sequence>
<keyword evidence="1" id="KW-0175">Coiled coil</keyword>
<feature type="coiled-coil region" evidence="1">
    <location>
        <begin position="30"/>
        <end position="57"/>
    </location>
</feature>
<comment type="caution">
    <text evidence="3">The sequence shown here is derived from an EMBL/GenBank/DDBJ whole genome shotgun (WGS) entry which is preliminary data.</text>
</comment>
<reference evidence="3 4" key="1">
    <citation type="submission" date="2020-08" db="EMBL/GenBank/DDBJ databases">
        <title>Genomic Encyclopedia of Type Strains, Phase IV (KMG-V): Genome sequencing to study the core and pangenomes of soil and plant-associated prokaryotes.</title>
        <authorList>
            <person name="Whitman W."/>
        </authorList>
    </citation>
    <scope>NUCLEOTIDE SEQUENCE [LARGE SCALE GENOMIC DNA]</scope>
    <source>
        <strain evidence="3 4">JPY158</strain>
    </source>
</reference>
<keyword evidence="4" id="KW-1185">Reference proteome</keyword>
<organism evidence="3 4">
    <name type="scientific">Paraburkholderia atlantica</name>
    <dbReference type="NCBI Taxonomy" id="2654982"/>
    <lineage>
        <taxon>Bacteria</taxon>
        <taxon>Pseudomonadati</taxon>
        <taxon>Pseudomonadota</taxon>
        <taxon>Betaproteobacteria</taxon>
        <taxon>Burkholderiales</taxon>
        <taxon>Burkholderiaceae</taxon>
        <taxon>Paraburkholderia</taxon>
    </lineage>
</organism>
<dbReference type="Proteomes" id="UP000592780">
    <property type="component" value="Unassembled WGS sequence"/>
</dbReference>
<feature type="region of interest" description="Disordered" evidence="2">
    <location>
        <begin position="78"/>
        <end position="103"/>
    </location>
</feature>
<gene>
    <name evidence="3" type="ORF">HDG40_003910</name>
</gene>
<proteinExistence type="predicted"/>
<evidence type="ECO:0000313" key="4">
    <source>
        <dbReference type="Proteomes" id="UP000592780"/>
    </source>
</evidence>